<accession>A0AAD9JEY2</accession>
<sequence>MLAADERRYENSFALSTALPYGYFGGYYDENRDGLDDRFDYNRDGVPDGYFGFRNFYGPFNGYRYFY</sequence>
<dbReference type="EMBL" id="JAODUP010000346">
    <property type="protein sequence ID" value="KAK2151908.1"/>
    <property type="molecule type" value="Genomic_DNA"/>
</dbReference>
<evidence type="ECO:0000313" key="2">
    <source>
        <dbReference type="Proteomes" id="UP001208570"/>
    </source>
</evidence>
<evidence type="ECO:0000313" key="1">
    <source>
        <dbReference type="EMBL" id="KAK2151908.1"/>
    </source>
</evidence>
<organism evidence="1 2">
    <name type="scientific">Paralvinella palmiformis</name>
    <dbReference type="NCBI Taxonomy" id="53620"/>
    <lineage>
        <taxon>Eukaryota</taxon>
        <taxon>Metazoa</taxon>
        <taxon>Spiralia</taxon>
        <taxon>Lophotrochozoa</taxon>
        <taxon>Annelida</taxon>
        <taxon>Polychaeta</taxon>
        <taxon>Sedentaria</taxon>
        <taxon>Canalipalpata</taxon>
        <taxon>Terebellida</taxon>
        <taxon>Terebelliformia</taxon>
        <taxon>Alvinellidae</taxon>
        <taxon>Paralvinella</taxon>
    </lineage>
</organism>
<protein>
    <submittedName>
        <fullName evidence="1">Uncharacterized protein</fullName>
    </submittedName>
</protein>
<reference evidence="1" key="1">
    <citation type="journal article" date="2023" name="Mol. Biol. Evol.">
        <title>Third-Generation Sequencing Reveals the Adaptive Role of the Epigenome in Three Deep-Sea Polychaetes.</title>
        <authorList>
            <person name="Perez M."/>
            <person name="Aroh O."/>
            <person name="Sun Y."/>
            <person name="Lan Y."/>
            <person name="Juniper S.K."/>
            <person name="Young C.R."/>
            <person name="Angers B."/>
            <person name="Qian P.Y."/>
        </authorList>
    </citation>
    <scope>NUCLEOTIDE SEQUENCE</scope>
    <source>
        <strain evidence="1">P08H-3</strain>
    </source>
</reference>
<comment type="caution">
    <text evidence="1">The sequence shown here is derived from an EMBL/GenBank/DDBJ whole genome shotgun (WGS) entry which is preliminary data.</text>
</comment>
<gene>
    <name evidence="1" type="ORF">LSH36_346g00004</name>
</gene>
<name>A0AAD9JEY2_9ANNE</name>
<proteinExistence type="predicted"/>
<dbReference type="AlphaFoldDB" id="A0AAD9JEY2"/>
<dbReference type="Proteomes" id="UP001208570">
    <property type="component" value="Unassembled WGS sequence"/>
</dbReference>
<keyword evidence="2" id="KW-1185">Reference proteome</keyword>